<feature type="chain" id="PRO_5042212200" evidence="2">
    <location>
        <begin position="20"/>
        <end position="382"/>
    </location>
</feature>
<keyword evidence="1" id="KW-1133">Transmembrane helix</keyword>
<dbReference type="InterPro" id="IPR013320">
    <property type="entry name" value="ConA-like_dom_sf"/>
</dbReference>
<feature type="transmembrane region" description="Helical" evidence="1">
    <location>
        <begin position="361"/>
        <end position="380"/>
    </location>
</feature>
<keyword evidence="1" id="KW-0812">Transmembrane</keyword>
<dbReference type="InterPro" id="IPR050546">
    <property type="entry name" value="Glycosyl_Hydrlase_16"/>
</dbReference>
<dbReference type="Proteomes" id="UP001194468">
    <property type="component" value="Unassembled WGS sequence"/>
</dbReference>
<dbReference type="GO" id="GO:0004553">
    <property type="term" value="F:hydrolase activity, hydrolyzing O-glycosyl compounds"/>
    <property type="evidence" value="ECO:0007669"/>
    <property type="project" value="InterPro"/>
</dbReference>
<reference evidence="4" key="1">
    <citation type="submission" date="2019-10" db="EMBL/GenBank/DDBJ databases">
        <authorList>
            <consortium name="DOE Joint Genome Institute"/>
            <person name="Kuo A."/>
            <person name="Miyauchi S."/>
            <person name="Kiss E."/>
            <person name="Drula E."/>
            <person name="Kohler A."/>
            <person name="Sanchez-Garcia M."/>
            <person name="Andreopoulos B."/>
            <person name="Barry K.W."/>
            <person name="Bonito G."/>
            <person name="Buee M."/>
            <person name="Carver A."/>
            <person name="Chen C."/>
            <person name="Cichocki N."/>
            <person name="Clum A."/>
            <person name="Culley D."/>
            <person name="Crous P.W."/>
            <person name="Fauchery L."/>
            <person name="Girlanda M."/>
            <person name="Hayes R."/>
            <person name="Keri Z."/>
            <person name="LaButti K."/>
            <person name="Lipzen A."/>
            <person name="Lombard V."/>
            <person name="Magnuson J."/>
            <person name="Maillard F."/>
            <person name="Morin E."/>
            <person name="Murat C."/>
            <person name="Nolan M."/>
            <person name="Ohm R."/>
            <person name="Pangilinan J."/>
            <person name="Pereira M."/>
            <person name="Perotto S."/>
            <person name="Peter M."/>
            <person name="Riley R."/>
            <person name="Sitrit Y."/>
            <person name="Stielow B."/>
            <person name="Szollosi G."/>
            <person name="Zifcakova L."/>
            <person name="Stursova M."/>
            <person name="Spatafora J.W."/>
            <person name="Tedersoo L."/>
            <person name="Vaario L.-M."/>
            <person name="Yamada A."/>
            <person name="Yan M."/>
            <person name="Wang P."/>
            <person name="Xu J."/>
            <person name="Bruns T."/>
            <person name="Baldrian P."/>
            <person name="Vilgalys R."/>
            <person name="Henrissat B."/>
            <person name="Grigoriev I.V."/>
            <person name="Hibbett D."/>
            <person name="Nagy L.G."/>
            <person name="Martin F.M."/>
        </authorList>
    </citation>
    <scope>NUCLEOTIDE SEQUENCE</scope>
    <source>
        <strain evidence="4">BED1</strain>
    </source>
</reference>
<feature type="signal peptide" evidence="2">
    <location>
        <begin position="1"/>
        <end position="19"/>
    </location>
</feature>
<dbReference type="AlphaFoldDB" id="A0AAD4GE60"/>
<evidence type="ECO:0000313" key="5">
    <source>
        <dbReference type="Proteomes" id="UP001194468"/>
    </source>
</evidence>
<evidence type="ECO:0000256" key="1">
    <source>
        <dbReference type="SAM" id="Phobius"/>
    </source>
</evidence>
<keyword evidence="5" id="KW-1185">Reference proteome</keyword>
<evidence type="ECO:0000259" key="3">
    <source>
        <dbReference type="PROSITE" id="PS51762"/>
    </source>
</evidence>
<dbReference type="EMBL" id="WHUW01000015">
    <property type="protein sequence ID" value="KAF8438850.1"/>
    <property type="molecule type" value="Genomic_DNA"/>
</dbReference>
<keyword evidence="4" id="KW-0378">Hydrolase</keyword>
<dbReference type="PANTHER" id="PTHR10963:SF24">
    <property type="entry name" value="GLYCOSIDASE C21B10.07-RELATED"/>
    <property type="match status" value="1"/>
</dbReference>
<dbReference type="Pfam" id="PF26113">
    <property type="entry name" value="GH16_XgeA"/>
    <property type="match status" value="1"/>
</dbReference>
<dbReference type="Gene3D" id="2.60.120.200">
    <property type="match status" value="1"/>
</dbReference>
<keyword evidence="2" id="KW-0732">Signal</keyword>
<organism evidence="4 5">
    <name type="scientific">Boletus edulis BED1</name>
    <dbReference type="NCBI Taxonomy" id="1328754"/>
    <lineage>
        <taxon>Eukaryota</taxon>
        <taxon>Fungi</taxon>
        <taxon>Dikarya</taxon>
        <taxon>Basidiomycota</taxon>
        <taxon>Agaricomycotina</taxon>
        <taxon>Agaricomycetes</taxon>
        <taxon>Agaricomycetidae</taxon>
        <taxon>Boletales</taxon>
        <taxon>Boletineae</taxon>
        <taxon>Boletaceae</taxon>
        <taxon>Boletoideae</taxon>
        <taxon>Boletus</taxon>
    </lineage>
</organism>
<dbReference type="SUPFAM" id="SSF49899">
    <property type="entry name" value="Concanavalin A-like lectins/glucanases"/>
    <property type="match status" value="1"/>
</dbReference>
<reference evidence="4" key="2">
    <citation type="journal article" date="2020" name="Nat. Commun.">
        <title>Large-scale genome sequencing of mycorrhizal fungi provides insights into the early evolution of symbiotic traits.</title>
        <authorList>
            <person name="Miyauchi S."/>
            <person name="Kiss E."/>
            <person name="Kuo A."/>
            <person name="Drula E."/>
            <person name="Kohler A."/>
            <person name="Sanchez-Garcia M."/>
            <person name="Morin E."/>
            <person name="Andreopoulos B."/>
            <person name="Barry K.W."/>
            <person name="Bonito G."/>
            <person name="Buee M."/>
            <person name="Carver A."/>
            <person name="Chen C."/>
            <person name="Cichocki N."/>
            <person name="Clum A."/>
            <person name="Culley D."/>
            <person name="Crous P.W."/>
            <person name="Fauchery L."/>
            <person name="Girlanda M."/>
            <person name="Hayes R.D."/>
            <person name="Keri Z."/>
            <person name="LaButti K."/>
            <person name="Lipzen A."/>
            <person name="Lombard V."/>
            <person name="Magnuson J."/>
            <person name="Maillard F."/>
            <person name="Murat C."/>
            <person name="Nolan M."/>
            <person name="Ohm R.A."/>
            <person name="Pangilinan J."/>
            <person name="Pereira M.F."/>
            <person name="Perotto S."/>
            <person name="Peter M."/>
            <person name="Pfister S."/>
            <person name="Riley R."/>
            <person name="Sitrit Y."/>
            <person name="Stielow J.B."/>
            <person name="Szollosi G."/>
            <person name="Zifcakova L."/>
            <person name="Stursova M."/>
            <person name="Spatafora J.W."/>
            <person name="Tedersoo L."/>
            <person name="Vaario L.M."/>
            <person name="Yamada A."/>
            <person name="Yan M."/>
            <person name="Wang P."/>
            <person name="Xu J."/>
            <person name="Bruns T."/>
            <person name="Baldrian P."/>
            <person name="Vilgalys R."/>
            <person name="Dunand C."/>
            <person name="Henrissat B."/>
            <person name="Grigoriev I.V."/>
            <person name="Hibbett D."/>
            <person name="Nagy L.G."/>
            <person name="Martin F.M."/>
        </authorList>
    </citation>
    <scope>NUCLEOTIDE SEQUENCE</scope>
    <source>
        <strain evidence="4">BED1</strain>
    </source>
</reference>
<accession>A0AAD4GE60</accession>
<dbReference type="CDD" id="cd02181">
    <property type="entry name" value="GH16_fungal_Lam16A_glucanase"/>
    <property type="match status" value="1"/>
</dbReference>
<dbReference type="PANTHER" id="PTHR10963">
    <property type="entry name" value="GLYCOSYL HYDROLASE-RELATED"/>
    <property type="match status" value="1"/>
</dbReference>
<dbReference type="GO" id="GO:0009251">
    <property type="term" value="P:glucan catabolic process"/>
    <property type="evidence" value="ECO:0007669"/>
    <property type="project" value="TreeGrafter"/>
</dbReference>
<feature type="domain" description="GH16" evidence="3">
    <location>
        <begin position="24"/>
        <end position="280"/>
    </location>
</feature>
<gene>
    <name evidence="4" type="ORF">L210DRAFT_3403511</name>
</gene>
<proteinExistence type="predicted"/>
<dbReference type="InterPro" id="IPR000757">
    <property type="entry name" value="Beta-glucanase-like"/>
</dbReference>
<protein>
    <submittedName>
        <fullName evidence="4">Glycoside hydrolase family 16 protein</fullName>
    </submittedName>
</protein>
<comment type="caution">
    <text evidence="4">The sequence shown here is derived from an EMBL/GenBank/DDBJ whole genome shotgun (WGS) entry which is preliminary data.</text>
</comment>
<keyword evidence="1" id="KW-0472">Membrane</keyword>
<name>A0AAD4GE60_BOLED</name>
<evidence type="ECO:0000256" key="2">
    <source>
        <dbReference type="SAM" id="SignalP"/>
    </source>
</evidence>
<dbReference type="PROSITE" id="PS51762">
    <property type="entry name" value="GH16_2"/>
    <property type="match status" value="1"/>
</dbReference>
<sequence length="382" mass="41040">MQRWSILGALLIASRHAVAYDIFRDYSGSTFFDGWDFYGSFDNLTWGNVTWVTKEVGASQNLAYVNSENHVILKVDNVTNVTVGELRSSVRITTQDAYDLGSLWIIDLNHIPYGCSVWPAFWSFGPHWPEDGEIDIIEGINVNPSNQMAIHATQGCYHNGNTDQLGSTGSTDCSQGSGCTVGELSPNSYNSGFAQAGGGVFATQFDVSGIFMWFWSRADIPSSISQATSTSSIDISSWGTSHATFSSNMCNISQFFTPQNLVLDIDLCGVWAGVPSIYDSQCANEGPTGLCYNDSVVGPGSPRYDNAYFDINYVRTYTTSTNAPVATSTNAPPSGGSTLSMSANLAQSTGTSGGVARMHDLMASLTLALCVFAGTLLLTWSI</sequence>
<evidence type="ECO:0000313" key="4">
    <source>
        <dbReference type="EMBL" id="KAF8438850.1"/>
    </source>
</evidence>